<feature type="compositionally biased region" description="Pro residues" evidence="1">
    <location>
        <begin position="127"/>
        <end position="140"/>
    </location>
</feature>
<dbReference type="Proteomes" id="UP000053144">
    <property type="component" value="Chromosome 11"/>
</dbReference>
<accession>A0A0L9VQI7</accession>
<dbReference type="AlphaFoldDB" id="A0A0L9VQI7"/>
<organism evidence="2 3">
    <name type="scientific">Phaseolus angularis</name>
    <name type="common">Azuki bean</name>
    <name type="synonym">Vigna angularis</name>
    <dbReference type="NCBI Taxonomy" id="3914"/>
    <lineage>
        <taxon>Eukaryota</taxon>
        <taxon>Viridiplantae</taxon>
        <taxon>Streptophyta</taxon>
        <taxon>Embryophyta</taxon>
        <taxon>Tracheophyta</taxon>
        <taxon>Spermatophyta</taxon>
        <taxon>Magnoliopsida</taxon>
        <taxon>eudicotyledons</taxon>
        <taxon>Gunneridae</taxon>
        <taxon>Pentapetalae</taxon>
        <taxon>rosids</taxon>
        <taxon>fabids</taxon>
        <taxon>Fabales</taxon>
        <taxon>Fabaceae</taxon>
        <taxon>Papilionoideae</taxon>
        <taxon>50 kb inversion clade</taxon>
        <taxon>NPAAA clade</taxon>
        <taxon>indigoferoid/millettioid clade</taxon>
        <taxon>Phaseoleae</taxon>
        <taxon>Vigna</taxon>
    </lineage>
</organism>
<evidence type="ECO:0000256" key="1">
    <source>
        <dbReference type="SAM" id="MobiDB-lite"/>
    </source>
</evidence>
<proteinExistence type="predicted"/>
<evidence type="ECO:0000313" key="3">
    <source>
        <dbReference type="Proteomes" id="UP000053144"/>
    </source>
</evidence>
<dbReference type="Gramene" id="KOM56994">
    <property type="protein sequence ID" value="KOM56994"/>
    <property type="gene ID" value="LR48_Vigan11g002600"/>
</dbReference>
<sequence length="163" mass="16508">MTVEGPPPPEESRSKVVDAAALAGPDIGRTAGRGIPPTPVVQAQPGLTGPVCGVGGPAPGMMQPQFSRPSQLNAPPYPGGPPVMCPPGQMLGQFAPPPMARGPPPPMPPEQFVPPRPGGEDLRLLCAPPPPRPGMPPPPGNGVSVFGPPRPGMPPSPNPPNQQ</sequence>
<feature type="compositionally biased region" description="Polar residues" evidence="1">
    <location>
        <begin position="64"/>
        <end position="73"/>
    </location>
</feature>
<dbReference type="STRING" id="3914.A0A0L9VQI7"/>
<protein>
    <submittedName>
        <fullName evidence="2">Uncharacterized protein</fullName>
    </submittedName>
</protein>
<dbReference type="EMBL" id="CM003381">
    <property type="protein sequence ID" value="KOM56994.1"/>
    <property type="molecule type" value="Genomic_DNA"/>
</dbReference>
<dbReference type="OMA" id="GPPVMCP"/>
<feature type="compositionally biased region" description="Pro residues" evidence="1">
    <location>
        <begin position="95"/>
        <end position="117"/>
    </location>
</feature>
<feature type="compositionally biased region" description="Pro residues" evidence="1">
    <location>
        <begin position="75"/>
        <end position="85"/>
    </location>
</feature>
<feature type="compositionally biased region" description="Pro residues" evidence="1">
    <location>
        <begin position="148"/>
        <end position="163"/>
    </location>
</feature>
<feature type="region of interest" description="Disordered" evidence="1">
    <location>
        <begin position="23"/>
        <end position="163"/>
    </location>
</feature>
<evidence type="ECO:0000313" key="2">
    <source>
        <dbReference type="EMBL" id="KOM56994.1"/>
    </source>
</evidence>
<reference evidence="3" key="1">
    <citation type="journal article" date="2015" name="Proc. Natl. Acad. Sci. U.S.A.">
        <title>Genome sequencing of adzuki bean (Vigna angularis) provides insight into high starch and low fat accumulation and domestication.</title>
        <authorList>
            <person name="Yang K."/>
            <person name="Tian Z."/>
            <person name="Chen C."/>
            <person name="Luo L."/>
            <person name="Zhao B."/>
            <person name="Wang Z."/>
            <person name="Yu L."/>
            <person name="Li Y."/>
            <person name="Sun Y."/>
            <person name="Li W."/>
            <person name="Chen Y."/>
            <person name="Li Y."/>
            <person name="Zhang Y."/>
            <person name="Ai D."/>
            <person name="Zhao J."/>
            <person name="Shang C."/>
            <person name="Ma Y."/>
            <person name="Wu B."/>
            <person name="Wang M."/>
            <person name="Gao L."/>
            <person name="Sun D."/>
            <person name="Zhang P."/>
            <person name="Guo F."/>
            <person name="Wang W."/>
            <person name="Li Y."/>
            <person name="Wang J."/>
            <person name="Varshney R.K."/>
            <person name="Wang J."/>
            <person name="Ling H.Q."/>
            <person name="Wan P."/>
        </authorList>
    </citation>
    <scope>NUCLEOTIDE SEQUENCE</scope>
    <source>
        <strain evidence="3">cv. Jingnong 6</strain>
    </source>
</reference>
<gene>
    <name evidence="2" type="ORF">LR48_Vigan11g002600</name>
</gene>
<name>A0A0L9VQI7_PHAAN</name>